<dbReference type="KEGG" id="fcy:FRACYDRAFT_158811"/>
<accession>A0A1E7FKU0</accession>
<dbReference type="AlphaFoldDB" id="A0A1E7FKU0"/>
<dbReference type="Gene3D" id="3.90.70.10">
    <property type="entry name" value="Cysteine proteinases"/>
    <property type="match status" value="1"/>
</dbReference>
<reference evidence="2 3" key="1">
    <citation type="submission" date="2016-09" db="EMBL/GenBank/DDBJ databases">
        <title>Extensive genetic diversity and differential bi-allelic expression allows diatom success in the polar Southern Ocean.</title>
        <authorList>
            <consortium name="DOE Joint Genome Institute"/>
            <person name="Mock T."/>
            <person name="Otillar R.P."/>
            <person name="Strauss J."/>
            <person name="Dupont C."/>
            <person name="Frickenhaus S."/>
            <person name="Maumus F."/>
            <person name="Mcmullan M."/>
            <person name="Sanges R."/>
            <person name="Schmutz J."/>
            <person name="Toseland A."/>
            <person name="Valas R."/>
            <person name="Veluchamy A."/>
            <person name="Ward B.J."/>
            <person name="Allen A."/>
            <person name="Barry K."/>
            <person name="Falciatore A."/>
            <person name="Ferrante M."/>
            <person name="Fortunato A.E."/>
            <person name="Gloeckner G."/>
            <person name="Gruber A."/>
            <person name="Hipkin R."/>
            <person name="Janech M."/>
            <person name="Kroth P."/>
            <person name="Leese F."/>
            <person name="Lindquist E."/>
            <person name="Lyon B.R."/>
            <person name="Martin J."/>
            <person name="Mayer C."/>
            <person name="Parker M."/>
            <person name="Quesneville H."/>
            <person name="Raymond J."/>
            <person name="Uhlig C."/>
            <person name="Valentin K.U."/>
            <person name="Worden A.Z."/>
            <person name="Armbrust E.V."/>
            <person name="Bowler C."/>
            <person name="Green B."/>
            <person name="Moulton V."/>
            <person name="Van Oosterhout C."/>
            <person name="Grigoriev I."/>
        </authorList>
    </citation>
    <scope>NUCLEOTIDE SEQUENCE [LARGE SCALE GENOMIC DNA]</scope>
    <source>
        <strain evidence="2 3">CCMP1102</strain>
    </source>
</reference>
<dbReference type="EMBL" id="KV784356">
    <property type="protein sequence ID" value="OEU18766.1"/>
    <property type="molecule type" value="Genomic_DNA"/>
</dbReference>
<dbReference type="OrthoDB" id="292964at2759"/>
<evidence type="ECO:0000313" key="3">
    <source>
        <dbReference type="Proteomes" id="UP000095751"/>
    </source>
</evidence>
<dbReference type="PANTHER" id="PTHR21646">
    <property type="entry name" value="UBIQUITIN CARBOXYL-TERMINAL HYDROLASE"/>
    <property type="match status" value="1"/>
</dbReference>
<dbReference type="GO" id="GO:0004843">
    <property type="term" value="F:cysteine-type deubiquitinase activity"/>
    <property type="evidence" value="ECO:0007669"/>
    <property type="project" value="InterPro"/>
</dbReference>
<dbReference type="SUPFAM" id="SSF54001">
    <property type="entry name" value="Cysteine proteinases"/>
    <property type="match status" value="1"/>
</dbReference>
<dbReference type="InterPro" id="IPR001394">
    <property type="entry name" value="Peptidase_C19_UCH"/>
</dbReference>
<feature type="domain" description="USP" evidence="1">
    <location>
        <begin position="1"/>
        <end position="353"/>
    </location>
</feature>
<dbReference type="Pfam" id="PF00443">
    <property type="entry name" value="UCH"/>
    <property type="match status" value="1"/>
</dbReference>
<gene>
    <name evidence="2" type="ORF">FRACYDRAFT_158811</name>
</gene>
<evidence type="ECO:0000259" key="1">
    <source>
        <dbReference type="PROSITE" id="PS50235"/>
    </source>
</evidence>
<dbReference type="InterPro" id="IPR028889">
    <property type="entry name" value="USP"/>
</dbReference>
<keyword evidence="3" id="KW-1185">Reference proteome</keyword>
<name>A0A1E7FKU0_9STRA</name>
<dbReference type="PROSITE" id="PS50235">
    <property type="entry name" value="USP_3"/>
    <property type="match status" value="1"/>
</dbReference>
<dbReference type="InterPro" id="IPR038765">
    <property type="entry name" value="Papain-like_cys_pep_sf"/>
</dbReference>
<feature type="non-terminal residue" evidence="2">
    <location>
        <position position="1"/>
    </location>
</feature>
<dbReference type="GO" id="GO:0016579">
    <property type="term" value="P:protein deubiquitination"/>
    <property type="evidence" value="ECO:0007669"/>
    <property type="project" value="InterPro"/>
</dbReference>
<dbReference type="PROSITE" id="PS00972">
    <property type="entry name" value="USP_1"/>
    <property type="match status" value="1"/>
</dbReference>
<feature type="non-terminal residue" evidence="2">
    <location>
        <position position="353"/>
    </location>
</feature>
<organism evidence="2 3">
    <name type="scientific">Fragilariopsis cylindrus CCMP1102</name>
    <dbReference type="NCBI Taxonomy" id="635003"/>
    <lineage>
        <taxon>Eukaryota</taxon>
        <taxon>Sar</taxon>
        <taxon>Stramenopiles</taxon>
        <taxon>Ochrophyta</taxon>
        <taxon>Bacillariophyta</taxon>
        <taxon>Bacillariophyceae</taxon>
        <taxon>Bacillariophycidae</taxon>
        <taxon>Bacillariales</taxon>
        <taxon>Bacillariaceae</taxon>
        <taxon>Fragilariopsis</taxon>
    </lineage>
</organism>
<dbReference type="CDD" id="cd02674">
    <property type="entry name" value="Peptidase_C19R"/>
    <property type="match status" value="1"/>
</dbReference>
<sequence length="353" mass="40365">SGLGNMGNTCFMNSTLQCLAHTEPIRRYFLSGEYKNDLNRDNPLGTGGELATQFAILMGEMWGSLNYTNQYSSAAVYPRSFKNSLGKHAEQFCGYDQHDSQELATYLLDALHEDTNKITIKPYIEKPEQRIEESDASAADTAWELHLKREDSRVLENFMGQVKSRLECCEEGCNRVSTTFDPFMYLSVPIPGESERTLEADPDITVLDCIEKYCHKEQLEESEMWYCSSCRNHVRAWKQFHLFRAPPILIVHLKRFYFSASTHRRDKITKKIDFPLKGLDLTELVADYSIDNKPIYDCYAVSNHFGGLGGGHYTAYILSDDGTWCNYDDSHVTTNVDPTDVVSASAYVLYYRR</sequence>
<dbReference type="InParanoid" id="A0A1E7FKU0"/>
<protein>
    <submittedName>
        <fullName evidence="2">Cysteine proteinase</fullName>
    </submittedName>
</protein>
<evidence type="ECO:0000313" key="2">
    <source>
        <dbReference type="EMBL" id="OEU18766.1"/>
    </source>
</evidence>
<dbReference type="InterPro" id="IPR018200">
    <property type="entry name" value="USP_CS"/>
</dbReference>
<dbReference type="Proteomes" id="UP000095751">
    <property type="component" value="Unassembled WGS sequence"/>
</dbReference>
<proteinExistence type="predicted"/>
<dbReference type="InterPro" id="IPR050185">
    <property type="entry name" value="Ub_carboxyl-term_hydrolase"/>
</dbReference>